<comment type="caution">
    <text evidence="1">The sequence shown here is derived from an EMBL/GenBank/DDBJ whole genome shotgun (WGS) entry which is preliminary data.</text>
</comment>
<dbReference type="Pfam" id="PF13031">
    <property type="entry name" value="DUF3892"/>
    <property type="match status" value="1"/>
</dbReference>
<dbReference type="AlphaFoldDB" id="A0A2A9D491"/>
<reference evidence="1 2" key="1">
    <citation type="submission" date="2017-10" db="EMBL/GenBank/DDBJ databases">
        <title>Sequencing the genomes of 1000 actinobacteria strains.</title>
        <authorList>
            <person name="Klenk H.-P."/>
        </authorList>
    </citation>
    <scope>NUCLEOTIDE SEQUENCE [LARGE SCALE GENOMIC DNA]</scope>
    <source>
        <strain evidence="1 2">DSM 21801</strain>
    </source>
</reference>
<accession>A0A2A9D491</accession>
<evidence type="ECO:0000313" key="2">
    <source>
        <dbReference type="Proteomes" id="UP000224915"/>
    </source>
</evidence>
<dbReference type="InterPro" id="IPR024997">
    <property type="entry name" value="DUF3892"/>
</dbReference>
<dbReference type="EMBL" id="PDJD01000001">
    <property type="protein sequence ID" value="PFG20669.1"/>
    <property type="molecule type" value="Genomic_DNA"/>
</dbReference>
<dbReference type="RefSeq" id="WP_169925951.1">
    <property type="nucleotide sequence ID" value="NZ_PDJD01000001.1"/>
</dbReference>
<sequence length="93" mass="10340">MNTIERVRMSEPGSTCEHITYVRFRPAGGGTTRFASREQVHAWIQQGRSFRTEHPVTGASAQVDARVSPAGTRYIATVANGRETDNLLTLPYF</sequence>
<name>A0A2A9D491_9MICO</name>
<dbReference type="Proteomes" id="UP000224915">
    <property type="component" value="Unassembled WGS sequence"/>
</dbReference>
<gene>
    <name evidence="1" type="ORF">ATL40_2277</name>
</gene>
<keyword evidence="2" id="KW-1185">Reference proteome</keyword>
<proteinExistence type="predicted"/>
<organism evidence="1 2">
    <name type="scientific">Serinibacter salmoneus</name>
    <dbReference type="NCBI Taxonomy" id="556530"/>
    <lineage>
        <taxon>Bacteria</taxon>
        <taxon>Bacillati</taxon>
        <taxon>Actinomycetota</taxon>
        <taxon>Actinomycetes</taxon>
        <taxon>Micrococcales</taxon>
        <taxon>Beutenbergiaceae</taxon>
        <taxon>Serinibacter</taxon>
    </lineage>
</organism>
<evidence type="ECO:0000313" key="1">
    <source>
        <dbReference type="EMBL" id="PFG20669.1"/>
    </source>
</evidence>
<protein>
    <submittedName>
        <fullName evidence="1">Uncharacterized protein DUF3892</fullName>
    </submittedName>
</protein>